<keyword evidence="1" id="KW-0812">Transmembrane</keyword>
<evidence type="ECO:0000313" key="2">
    <source>
        <dbReference type="EMBL" id="PIA65553.1"/>
    </source>
</evidence>
<evidence type="ECO:0000313" key="3">
    <source>
        <dbReference type="Proteomes" id="UP000230069"/>
    </source>
</evidence>
<dbReference type="AlphaFoldDB" id="A0A2G5FC14"/>
<keyword evidence="1" id="KW-1133">Transmembrane helix</keyword>
<accession>A0A2G5FC14</accession>
<evidence type="ECO:0000256" key="1">
    <source>
        <dbReference type="SAM" id="Phobius"/>
    </source>
</evidence>
<dbReference type="EMBL" id="KZ305018">
    <property type="protein sequence ID" value="PIA65553.1"/>
    <property type="molecule type" value="Genomic_DNA"/>
</dbReference>
<dbReference type="OrthoDB" id="672127at2759"/>
<feature type="transmembrane region" description="Helical" evidence="1">
    <location>
        <begin position="406"/>
        <end position="432"/>
    </location>
</feature>
<dbReference type="Pfam" id="PF03140">
    <property type="entry name" value="DUF247"/>
    <property type="match status" value="1"/>
</dbReference>
<sequence>MEGADRLVEDMDNQLVGNIEEMLQIVPPLYPESCIYRIPERLLCINEESYMPRIISVGPFHNGKPKLLSMEAHKQRYLIDFLQRRPDVSLKEYVKQLRELEQRARHYYEDQTICFDSNDFVKLMLLDGCFIIELFLKFADTQSRNKDDPIFKTSWIVDDLLRDMLLLENQIPFFVLEHLVSRINVYKEHNTVSSLLDYTHGFFLHFVRMGQDTILRNPSYQVRHFVDLILQCYVPSEERLSPKRNEELEFIPSATELHDAGVKFKKGQGKCFLDVKFSNGVLEIPTLRVQDRTESLFRNLIAMEQCHGGSHNPIPTTYISDYAVLMDRLINSPNDVALLHSYGIIDNLKGNNEDALQLFNNLGKGTSIYREKFYYYRLTEDVNSYYNSRWHVWKAKLKRDYFNTPWAALSVIAAVLLLICTFIQTLCSLFLWNIDLG</sequence>
<dbReference type="Proteomes" id="UP000230069">
    <property type="component" value="Unassembled WGS sequence"/>
</dbReference>
<gene>
    <name evidence="2" type="ORF">AQUCO_00100801v1</name>
</gene>
<keyword evidence="1" id="KW-0472">Membrane</keyword>
<proteinExistence type="predicted"/>
<organism evidence="2 3">
    <name type="scientific">Aquilegia coerulea</name>
    <name type="common">Rocky mountain columbine</name>
    <dbReference type="NCBI Taxonomy" id="218851"/>
    <lineage>
        <taxon>Eukaryota</taxon>
        <taxon>Viridiplantae</taxon>
        <taxon>Streptophyta</taxon>
        <taxon>Embryophyta</taxon>
        <taxon>Tracheophyta</taxon>
        <taxon>Spermatophyta</taxon>
        <taxon>Magnoliopsida</taxon>
        <taxon>Ranunculales</taxon>
        <taxon>Ranunculaceae</taxon>
        <taxon>Thalictroideae</taxon>
        <taxon>Aquilegia</taxon>
    </lineage>
</organism>
<dbReference type="STRING" id="218851.A0A2G5FC14"/>
<dbReference type="FunCoup" id="A0A2G5FC14">
    <property type="interactions" value="152"/>
</dbReference>
<keyword evidence="3" id="KW-1185">Reference proteome</keyword>
<dbReference type="PANTHER" id="PTHR31170:SF25">
    <property type="entry name" value="BNAA09G04570D PROTEIN"/>
    <property type="match status" value="1"/>
</dbReference>
<name>A0A2G5FC14_AQUCA</name>
<dbReference type="InterPro" id="IPR004158">
    <property type="entry name" value="DUF247_pln"/>
</dbReference>
<dbReference type="InParanoid" id="A0A2G5FC14"/>
<protein>
    <submittedName>
        <fullName evidence="2">Uncharacterized protein</fullName>
    </submittedName>
</protein>
<reference evidence="2 3" key="1">
    <citation type="submission" date="2017-09" db="EMBL/GenBank/DDBJ databases">
        <title>WGS assembly of Aquilegia coerulea Goldsmith.</title>
        <authorList>
            <person name="Hodges S."/>
            <person name="Kramer E."/>
            <person name="Nordborg M."/>
            <person name="Tomkins J."/>
            <person name="Borevitz J."/>
            <person name="Derieg N."/>
            <person name="Yan J."/>
            <person name="Mihaltcheva S."/>
            <person name="Hayes R.D."/>
            <person name="Rokhsar D."/>
        </authorList>
    </citation>
    <scope>NUCLEOTIDE SEQUENCE [LARGE SCALE GENOMIC DNA]</scope>
    <source>
        <strain evidence="3">cv. Goldsmith</strain>
    </source>
</reference>
<dbReference type="PANTHER" id="PTHR31170">
    <property type="entry name" value="BNAC04G53230D PROTEIN"/>
    <property type="match status" value="1"/>
</dbReference>